<evidence type="ECO:0000313" key="3">
    <source>
        <dbReference type="Proteomes" id="UP000429607"/>
    </source>
</evidence>
<dbReference type="Proteomes" id="UP000429607">
    <property type="component" value="Unassembled WGS sequence"/>
</dbReference>
<proteinExistence type="predicted"/>
<organism evidence="2 3">
    <name type="scientific">Phytophthora rubi</name>
    <dbReference type="NCBI Taxonomy" id="129364"/>
    <lineage>
        <taxon>Eukaryota</taxon>
        <taxon>Sar</taxon>
        <taxon>Stramenopiles</taxon>
        <taxon>Oomycota</taxon>
        <taxon>Peronosporomycetes</taxon>
        <taxon>Peronosporales</taxon>
        <taxon>Peronosporaceae</taxon>
        <taxon>Phytophthora</taxon>
    </lineage>
</organism>
<dbReference type="EMBL" id="QXFV01008295">
    <property type="protein sequence ID" value="KAE8956942.1"/>
    <property type="molecule type" value="Genomic_DNA"/>
</dbReference>
<dbReference type="Gene3D" id="3.30.420.10">
    <property type="entry name" value="Ribonuclease H-like superfamily/Ribonuclease H"/>
    <property type="match status" value="1"/>
</dbReference>
<gene>
    <name evidence="2" type="ORF">PR001_g31554</name>
</gene>
<comment type="caution">
    <text evidence="2">The sequence shown here is derived from an EMBL/GenBank/DDBJ whole genome shotgun (WGS) entry which is preliminary data.</text>
</comment>
<dbReference type="Pfam" id="PF13456">
    <property type="entry name" value="RVT_3"/>
    <property type="match status" value="1"/>
</dbReference>
<dbReference type="InterPro" id="IPR002156">
    <property type="entry name" value="RNaseH_domain"/>
</dbReference>
<dbReference type="AlphaFoldDB" id="A0A6A3GHZ0"/>
<dbReference type="GO" id="GO:0003676">
    <property type="term" value="F:nucleic acid binding"/>
    <property type="evidence" value="ECO:0007669"/>
    <property type="project" value="InterPro"/>
</dbReference>
<sequence>MGLRLASYEEAIFALALPKMPDGILRTTGKVLAGLPLDQAAVVGDVVDRMIASCWSIGAAHYLLAVWRWRVSHFDVLNDVSEAYHATGFRSRLRAGHLDVTSDFLAVLPVDIGLRLRDSICETLGGGWIADVDRQPGSGYCYLIAGAGMRGGTPKRSSSGTIIVKVNQHTGDFKVQHVTSTIYGGANVTTHRAVLLGTLWGLRKCFTQHWETVHVMGDNQDVLQQQLNRAPPRAKQLKGDYWKTRRLADAVAVQSWTTQLREFNRTANELARMAQSTGRDMDWHAGEMPNAGAKWEGITRFIKDDVKQWFLEKAKSTSSKVVEAKV</sequence>
<protein>
    <recommendedName>
        <fullName evidence="1">RNase H type-1 domain-containing protein</fullName>
    </recommendedName>
</protein>
<dbReference type="GO" id="GO:0004523">
    <property type="term" value="F:RNA-DNA hybrid ribonuclease activity"/>
    <property type="evidence" value="ECO:0007669"/>
    <property type="project" value="InterPro"/>
</dbReference>
<reference evidence="2 3" key="1">
    <citation type="submission" date="2018-09" db="EMBL/GenBank/DDBJ databases">
        <title>Genomic investigation of the strawberry pathogen Phytophthora fragariae indicates pathogenicity is determined by transcriptional variation in three key races.</title>
        <authorList>
            <person name="Adams T.M."/>
            <person name="Armitage A.D."/>
            <person name="Sobczyk M.K."/>
            <person name="Bates H.J."/>
            <person name="Dunwell J.M."/>
            <person name="Nellist C.F."/>
            <person name="Harrison R.J."/>
        </authorList>
    </citation>
    <scope>NUCLEOTIDE SEQUENCE [LARGE SCALE GENOMIC DNA]</scope>
    <source>
        <strain evidence="2 3">SCRP249</strain>
    </source>
</reference>
<evidence type="ECO:0000259" key="1">
    <source>
        <dbReference type="Pfam" id="PF13456"/>
    </source>
</evidence>
<accession>A0A6A3GHZ0</accession>
<name>A0A6A3GHZ0_9STRA</name>
<dbReference type="InterPro" id="IPR036397">
    <property type="entry name" value="RNaseH_sf"/>
</dbReference>
<feature type="domain" description="RNase H type-1" evidence="1">
    <location>
        <begin position="168"/>
        <end position="274"/>
    </location>
</feature>
<evidence type="ECO:0000313" key="2">
    <source>
        <dbReference type="EMBL" id="KAE8956942.1"/>
    </source>
</evidence>